<comment type="similarity">
    <text evidence="3 11">Belongs to the hexokinase family.</text>
</comment>
<organism evidence="14 15">
    <name type="scientific">Gymnopilus dilepis</name>
    <dbReference type="NCBI Taxonomy" id="231916"/>
    <lineage>
        <taxon>Eukaryota</taxon>
        <taxon>Fungi</taxon>
        <taxon>Dikarya</taxon>
        <taxon>Basidiomycota</taxon>
        <taxon>Agaricomycotina</taxon>
        <taxon>Agaricomycetes</taxon>
        <taxon>Agaricomycetidae</taxon>
        <taxon>Agaricales</taxon>
        <taxon>Agaricineae</taxon>
        <taxon>Hymenogastraceae</taxon>
        <taxon>Gymnopilus</taxon>
    </lineage>
</organism>
<dbReference type="InParanoid" id="A0A409Y1V3"/>
<evidence type="ECO:0000256" key="7">
    <source>
        <dbReference type="ARBA" id="ARBA00022840"/>
    </source>
</evidence>
<keyword evidence="5 11" id="KW-0547">Nucleotide-binding</keyword>
<evidence type="ECO:0000256" key="11">
    <source>
        <dbReference type="RuleBase" id="RU362007"/>
    </source>
</evidence>
<dbReference type="GO" id="GO:0001678">
    <property type="term" value="P:intracellular glucose homeostasis"/>
    <property type="evidence" value="ECO:0007669"/>
    <property type="project" value="InterPro"/>
</dbReference>
<dbReference type="GO" id="GO:0005829">
    <property type="term" value="C:cytosol"/>
    <property type="evidence" value="ECO:0007669"/>
    <property type="project" value="TreeGrafter"/>
</dbReference>
<dbReference type="InterPro" id="IPR001312">
    <property type="entry name" value="Hexokinase"/>
</dbReference>
<evidence type="ECO:0000256" key="3">
    <source>
        <dbReference type="ARBA" id="ARBA00009225"/>
    </source>
</evidence>
<dbReference type="InterPro" id="IPR043129">
    <property type="entry name" value="ATPase_NBD"/>
</dbReference>
<evidence type="ECO:0000259" key="12">
    <source>
        <dbReference type="Pfam" id="PF00349"/>
    </source>
</evidence>
<dbReference type="EMBL" id="NHYE01001304">
    <property type="protein sequence ID" value="PPQ96987.1"/>
    <property type="molecule type" value="Genomic_DNA"/>
</dbReference>
<dbReference type="GO" id="GO:0005524">
    <property type="term" value="F:ATP binding"/>
    <property type="evidence" value="ECO:0007669"/>
    <property type="project" value="UniProtKB-UniRule"/>
</dbReference>
<protein>
    <recommendedName>
        <fullName evidence="11">Phosphotransferase</fullName>
        <ecNumber evidence="11">2.7.1.-</ecNumber>
    </recommendedName>
</protein>
<evidence type="ECO:0000256" key="4">
    <source>
        <dbReference type="ARBA" id="ARBA00022679"/>
    </source>
</evidence>
<proteinExistence type="inferred from homology"/>
<dbReference type="GO" id="GO:0004340">
    <property type="term" value="F:glucokinase activity"/>
    <property type="evidence" value="ECO:0007669"/>
    <property type="project" value="TreeGrafter"/>
</dbReference>
<evidence type="ECO:0000256" key="6">
    <source>
        <dbReference type="ARBA" id="ARBA00022777"/>
    </source>
</evidence>
<evidence type="ECO:0000256" key="10">
    <source>
        <dbReference type="ARBA" id="ARBA00047905"/>
    </source>
</evidence>
<dbReference type="Proteomes" id="UP000284706">
    <property type="component" value="Unassembled WGS sequence"/>
</dbReference>
<evidence type="ECO:0000256" key="5">
    <source>
        <dbReference type="ARBA" id="ARBA00022741"/>
    </source>
</evidence>
<evidence type="ECO:0000256" key="8">
    <source>
        <dbReference type="ARBA" id="ARBA00023152"/>
    </source>
</evidence>
<comment type="caution">
    <text evidence="14">The sequence shown here is derived from an EMBL/GenBank/DDBJ whole genome shotgun (WGS) entry which is preliminary data.</text>
</comment>
<dbReference type="GO" id="GO:0006096">
    <property type="term" value="P:glycolytic process"/>
    <property type="evidence" value="ECO:0007669"/>
    <property type="project" value="UniProtKB-UniPathway"/>
</dbReference>
<dbReference type="PRINTS" id="PR00475">
    <property type="entry name" value="HEXOKINASE"/>
</dbReference>
<gene>
    <name evidence="14" type="ORF">CVT26_006415</name>
</gene>
<dbReference type="PANTHER" id="PTHR19443">
    <property type="entry name" value="HEXOKINASE"/>
    <property type="match status" value="1"/>
</dbReference>
<dbReference type="GO" id="GO:0006006">
    <property type="term" value="P:glucose metabolic process"/>
    <property type="evidence" value="ECO:0007669"/>
    <property type="project" value="TreeGrafter"/>
</dbReference>
<dbReference type="GO" id="GO:0005536">
    <property type="term" value="F:D-glucose binding"/>
    <property type="evidence" value="ECO:0007669"/>
    <property type="project" value="InterPro"/>
</dbReference>
<dbReference type="STRING" id="231916.A0A409Y1V3"/>
<dbReference type="Gene3D" id="3.30.420.40">
    <property type="match status" value="1"/>
</dbReference>
<sequence length="462" mass="49113">MATLSPAIQQALGDVAKLFQVSNDDLIQVTKGFGDAYLRGLQLPDQPVVMGPSYVKNDEDDGTESGAFLVLDIGWNNIYVAKLELDGKGSYTSVFKVSDIPKEIMTSDANTFFGYLAQSVKTFLTENSIQGKGLSLGFRFPFAVQKTSLRSGILLGWSKGFNIKGTVGKDPAGLLQNALDQAGLGVTVAALVNDTVASVLAASYSSVSCVMSAIYGAGTNGAYSEPAAGIAKLPNFKEDEMIINTEWGAFSDRSVLKPNTFDDQVDKLSLNAGQYLFQKMTCWFYLGEIVRGILLSLVGSKLLLNGVATDALKKYHGFSTFHAFLVEDAKDLETIKEIIAENLGYDQSAISDQDAEIIRQVCSIVAERGGKLAGAPVAALLIHQGHAVLGQANAPSGKLPIAIAIDGELFIGSQKFQSRFVNSVGAILGADFANRLQLVHVKEGGIVGAAIAAYEAINHNHG</sequence>
<dbReference type="GO" id="GO:0005739">
    <property type="term" value="C:mitochondrion"/>
    <property type="evidence" value="ECO:0007669"/>
    <property type="project" value="TreeGrafter"/>
</dbReference>
<keyword evidence="4 11" id="KW-0808">Transferase</keyword>
<evidence type="ECO:0000313" key="15">
    <source>
        <dbReference type="Proteomes" id="UP000284706"/>
    </source>
</evidence>
<dbReference type="UniPathway" id="UPA00109">
    <property type="reaction ID" value="UER00180"/>
</dbReference>
<dbReference type="Gene3D" id="3.40.367.20">
    <property type="match status" value="1"/>
</dbReference>
<keyword evidence="6 11" id="KW-0418">Kinase</keyword>
<evidence type="ECO:0000256" key="2">
    <source>
        <dbReference type="ARBA" id="ARBA00005028"/>
    </source>
</evidence>
<dbReference type="EC" id="2.7.1.-" evidence="11"/>
<reference evidence="14 15" key="1">
    <citation type="journal article" date="2018" name="Evol. Lett.">
        <title>Horizontal gene cluster transfer increased hallucinogenic mushroom diversity.</title>
        <authorList>
            <person name="Reynolds H.T."/>
            <person name="Vijayakumar V."/>
            <person name="Gluck-Thaler E."/>
            <person name="Korotkin H.B."/>
            <person name="Matheny P.B."/>
            <person name="Slot J.C."/>
        </authorList>
    </citation>
    <scope>NUCLEOTIDE SEQUENCE [LARGE SCALE GENOMIC DNA]</scope>
    <source>
        <strain evidence="14 15">SRW20</strain>
    </source>
</reference>
<dbReference type="SUPFAM" id="SSF53067">
    <property type="entry name" value="Actin-like ATPase domain"/>
    <property type="match status" value="2"/>
</dbReference>
<dbReference type="Pfam" id="PF00349">
    <property type="entry name" value="Hexokinase_1"/>
    <property type="match status" value="1"/>
</dbReference>
<comment type="pathway">
    <text evidence="2">Carbohydrate metabolism; hexose metabolism.</text>
</comment>
<dbReference type="OrthoDB" id="419537at2759"/>
<evidence type="ECO:0000256" key="1">
    <source>
        <dbReference type="ARBA" id="ARBA00004888"/>
    </source>
</evidence>
<feature type="domain" description="Hexokinase N-terminal" evidence="12">
    <location>
        <begin position="13"/>
        <end position="204"/>
    </location>
</feature>
<comment type="catalytic activity">
    <reaction evidence="10">
        <text>D-fructose + ATP = D-fructose 6-phosphate + ADP + H(+)</text>
        <dbReference type="Rhea" id="RHEA:16125"/>
        <dbReference type="ChEBI" id="CHEBI:15378"/>
        <dbReference type="ChEBI" id="CHEBI:30616"/>
        <dbReference type="ChEBI" id="CHEBI:37721"/>
        <dbReference type="ChEBI" id="CHEBI:61527"/>
        <dbReference type="ChEBI" id="CHEBI:456216"/>
        <dbReference type="EC" id="2.7.1.1"/>
    </reaction>
    <physiologicalReaction direction="left-to-right" evidence="10">
        <dbReference type="Rhea" id="RHEA:16126"/>
    </physiologicalReaction>
</comment>
<dbReference type="InterPro" id="IPR022672">
    <property type="entry name" value="Hexokinase_N"/>
</dbReference>
<comment type="catalytic activity">
    <reaction evidence="9">
        <text>a D-hexose + ATP = a D-hexose 6-phosphate + ADP + H(+)</text>
        <dbReference type="Rhea" id="RHEA:22740"/>
        <dbReference type="ChEBI" id="CHEBI:4194"/>
        <dbReference type="ChEBI" id="CHEBI:15378"/>
        <dbReference type="ChEBI" id="CHEBI:30616"/>
        <dbReference type="ChEBI" id="CHEBI:229467"/>
        <dbReference type="ChEBI" id="CHEBI:456216"/>
        <dbReference type="EC" id="2.7.1.1"/>
    </reaction>
    <physiologicalReaction direction="left-to-right" evidence="9">
        <dbReference type="Rhea" id="RHEA:22741"/>
    </physiologicalReaction>
</comment>
<feature type="domain" description="Hexokinase C-terminal" evidence="13">
    <location>
        <begin position="211"/>
        <end position="453"/>
    </location>
</feature>
<keyword evidence="15" id="KW-1185">Reference proteome</keyword>
<dbReference type="PANTHER" id="PTHR19443:SF16">
    <property type="entry name" value="HEXOKINASE TYPE 1-RELATED"/>
    <property type="match status" value="1"/>
</dbReference>
<dbReference type="GO" id="GO:0008865">
    <property type="term" value="F:fructokinase activity"/>
    <property type="evidence" value="ECO:0007669"/>
    <property type="project" value="TreeGrafter"/>
</dbReference>
<evidence type="ECO:0000256" key="9">
    <source>
        <dbReference type="ARBA" id="ARBA00044613"/>
    </source>
</evidence>
<evidence type="ECO:0000313" key="14">
    <source>
        <dbReference type="EMBL" id="PPQ96987.1"/>
    </source>
</evidence>
<dbReference type="AlphaFoldDB" id="A0A409Y1V3"/>
<evidence type="ECO:0000259" key="13">
    <source>
        <dbReference type="Pfam" id="PF03727"/>
    </source>
</evidence>
<dbReference type="Pfam" id="PF03727">
    <property type="entry name" value="Hexokinase_2"/>
    <property type="match status" value="1"/>
</dbReference>
<name>A0A409Y1V3_9AGAR</name>
<dbReference type="InterPro" id="IPR022673">
    <property type="entry name" value="Hexokinase_C"/>
</dbReference>
<dbReference type="PROSITE" id="PS51748">
    <property type="entry name" value="HEXOKINASE_2"/>
    <property type="match status" value="1"/>
</dbReference>
<keyword evidence="7 11" id="KW-0067">ATP-binding</keyword>
<keyword evidence="8 11" id="KW-0324">Glycolysis</keyword>
<accession>A0A409Y1V3</accession>
<comment type="pathway">
    <text evidence="1">Carbohydrate degradation; glycolysis; D-glyceraldehyde 3-phosphate and glycerone phosphate from D-glucose: step 1/4.</text>
</comment>